<feature type="domain" description="Pvc16 N-terminal" evidence="1">
    <location>
        <begin position="13"/>
        <end position="185"/>
    </location>
</feature>
<comment type="caution">
    <text evidence="2">The sequence shown here is derived from an EMBL/GenBank/DDBJ whole genome shotgun (WGS) entry which is preliminary data.</text>
</comment>
<reference evidence="2 3" key="1">
    <citation type="submission" date="2023-07" db="EMBL/GenBank/DDBJ databases">
        <title>Genomic Encyclopedia of Type Strains, Phase IV (KMG-IV): sequencing the most valuable type-strain genomes for metagenomic binning, comparative biology and taxonomic classification.</title>
        <authorList>
            <person name="Goeker M."/>
        </authorList>
    </citation>
    <scope>NUCLEOTIDE SEQUENCE [LARGE SCALE GENOMIC DNA]</scope>
    <source>
        <strain evidence="2 3">DSM 18695</strain>
    </source>
</reference>
<evidence type="ECO:0000259" key="1">
    <source>
        <dbReference type="Pfam" id="PF14065"/>
    </source>
</evidence>
<dbReference type="Proteomes" id="UP001228905">
    <property type="component" value="Unassembled WGS sequence"/>
</dbReference>
<accession>A0ABU0IQX3</accession>
<organism evidence="2 3">
    <name type="scientific">Caulobacter ginsengisoli</name>
    <dbReference type="NCBI Taxonomy" id="400775"/>
    <lineage>
        <taxon>Bacteria</taxon>
        <taxon>Pseudomonadati</taxon>
        <taxon>Pseudomonadota</taxon>
        <taxon>Alphaproteobacteria</taxon>
        <taxon>Caulobacterales</taxon>
        <taxon>Caulobacteraceae</taxon>
        <taxon>Caulobacter</taxon>
    </lineage>
</organism>
<evidence type="ECO:0000313" key="2">
    <source>
        <dbReference type="EMBL" id="MDQ0464408.1"/>
    </source>
</evidence>
<sequence length="414" mass="43156">MAFPDTLDLSSVTDELVKLVRDAVKNSALWAEPGIKKFTVHVTGKAPEVVRDDNGCQLTLSLMHVGSDPAWRNTFPNNDPAVRSIPQLSTRQPIGLVLTYLMTAYEEGGAFHHEQQAMSMALTCFHAQPFHSRVAGGPRDFVMVVEQATLDELSRLWQSITVPMRLSALLRVAVVFLRPPETPPPPAKPVKESRLLAGAGLEPLAEAPQLFQTGSTISYLAPKGGGAETLRMHVSPAVAAPGALLSVGGNALKDAKIYLSKADGSGETDITAWRQTPAAESEIVLKVPTGAGAPASGLHRLAVGPGAGGPDRSPAIPISIVPSVTVPGPLPILVPVAGLYTVDGAGFTPGDTAVLLGADALTPGGAAGPGVFAINAGGTQITFKAPAGQPPGRYPLRLRVADIEAPPAWWIDIP</sequence>
<name>A0ABU0IQX3_9CAUL</name>
<proteinExistence type="predicted"/>
<dbReference type="Pfam" id="PF14065">
    <property type="entry name" value="Pvc16_N"/>
    <property type="match status" value="1"/>
</dbReference>
<protein>
    <recommendedName>
        <fullName evidence="1">Pvc16 N-terminal domain-containing protein</fullName>
    </recommendedName>
</protein>
<dbReference type="EMBL" id="JAUSVS010000003">
    <property type="protein sequence ID" value="MDQ0464408.1"/>
    <property type="molecule type" value="Genomic_DNA"/>
</dbReference>
<dbReference type="RefSeq" id="WP_307349066.1">
    <property type="nucleotide sequence ID" value="NZ_JAUSVS010000003.1"/>
</dbReference>
<evidence type="ECO:0000313" key="3">
    <source>
        <dbReference type="Proteomes" id="UP001228905"/>
    </source>
</evidence>
<keyword evidence="3" id="KW-1185">Reference proteome</keyword>
<dbReference type="InterPro" id="IPR025351">
    <property type="entry name" value="Pvc16_N"/>
</dbReference>
<gene>
    <name evidence="2" type="ORF">QO010_002189</name>
</gene>